<dbReference type="RefSeq" id="YP_010670665.1">
    <property type="nucleotide sequence ID" value="NC_070965.1"/>
</dbReference>
<dbReference type="GeneID" id="77946875"/>
<dbReference type="EMBL" id="MT162467">
    <property type="protein sequence ID" value="QIN96997.1"/>
    <property type="molecule type" value="Genomic_DNA"/>
</dbReference>
<proteinExistence type="predicted"/>
<protein>
    <submittedName>
        <fullName evidence="1">Uncharacterized protein</fullName>
    </submittedName>
</protein>
<accession>A0A6G8R6H4</accession>
<sequence length="74" mass="8523">MTFSPSTTRDLSNQLLAEFQDYLNDLYDAQLSEVYADAATRFLLEEFRGEIDEDLETELAVNLIENLRVVNVSF</sequence>
<keyword evidence="2" id="KW-1185">Reference proteome</keyword>
<dbReference type="KEGG" id="vg:77946875"/>
<organism evidence="1 2">
    <name type="scientific">Synechococcus phage S-H34</name>
    <dbReference type="NCBI Taxonomy" id="2718942"/>
    <lineage>
        <taxon>Viruses</taxon>
        <taxon>Duplodnaviria</taxon>
        <taxon>Heunggongvirae</taxon>
        <taxon>Uroviricota</taxon>
        <taxon>Caudoviricetes</taxon>
        <taxon>Pantevenvirales</taxon>
        <taxon>Kyanoviridae</taxon>
        <taxon>Makaravirus</taxon>
        <taxon>Makaravirus thirtyfour</taxon>
    </lineage>
</organism>
<dbReference type="Proteomes" id="UP000501900">
    <property type="component" value="Genome"/>
</dbReference>
<name>A0A6G8R6H4_9CAUD</name>
<evidence type="ECO:0000313" key="1">
    <source>
        <dbReference type="EMBL" id="QIN96997.1"/>
    </source>
</evidence>
<evidence type="ECO:0000313" key="2">
    <source>
        <dbReference type="Proteomes" id="UP000501900"/>
    </source>
</evidence>
<reference evidence="1 2" key="1">
    <citation type="submission" date="2020-03" db="EMBL/GenBank/DDBJ databases">
        <title>The Isolation and Genome Sequence of a Novel Cyanophage S-H34 from the Huanghai Sea, China.</title>
        <authorList>
            <person name="Jiang T."/>
        </authorList>
    </citation>
    <scope>NUCLEOTIDE SEQUENCE [LARGE SCALE GENOMIC DNA]</scope>
</reference>